<reference evidence="3 4" key="1">
    <citation type="submission" date="2022-06" db="EMBL/GenBank/DDBJ databases">
        <title>Mycolicibacterium sp. CAU 1645 isolated from seawater.</title>
        <authorList>
            <person name="Kim W."/>
        </authorList>
    </citation>
    <scope>NUCLEOTIDE SEQUENCE [LARGE SCALE GENOMIC DNA]</scope>
    <source>
        <strain evidence="3 4">CAU 1645</strain>
    </source>
</reference>
<sequence>MDASAPVLVGIDGSTASVRAALWAADEAAARDTVLELVYVVDPARVDDIDEAVAKAHKAIRRATTAITDADNHVKLESEILHGNPILELAHAARGAALLCVGYKGSKDSAPLARGATASNLARIAPTSVAVVRRRRMRSPPRLHRWIVAVVDETPESHTVLQAALDEADHRGAPVLALTTWSDGHPHPRAMPDSDEAGHVRASMDGYLDDPHHLSADVRICTLPLPGDVTALLERTAGIEQLFVISARRHDLVDQLTGDSARRALRGTNCSILVVRASDTVGADGVTPA</sequence>
<feature type="domain" description="UspA" evidence="2">
    <location>
        <begin position="147"/>
        <end position="276"/>
    </location>
</feature>
<name>A0ABT1LVP8_9MYCO</name>
<dbReference type="RefSeq" id="WP_255057948.1">
    <property type="nucleotide sequence ID" value="NZ_JANDBD010000001.1"/>
</dbReference>
<dbReference type="PANTHER" id="PTHR46268:SF6">
    <property type="entry name" value="UNIVERSAL STRESS PROTEIN UP12"/>
    <property type="match status" value="1"/>
</dbReference>
<feature type="domain" description="UspA" evidence="2">
    <location>
        <begin position="6"/>
        <end position="133"/>
    </location>
</feature>
<comment type="caution">
    <text evidence="3">The sequence shown here is derived from an EMBL/GenBank/DDBJ whole genome shotgun (WGS) entry which is preliminary data.</text>
</comment>
<protein>
    <submittedName>
        <fullName evidence="3">Universal stress protein</fullName>
    </submittedName>
</protein>
<dbReference type="Proteomes" id="UP001651690">
    <property type="component" value="Unassembled WGS sequence"/>
</dbReference>
<dbReference type="InterPro" id="IPR006015">
    <property type="entry name" value="Universal_stress_UspA"/>
</dbReference>
<dbReference type="Pfam" id="PF00582">
    <property type="entry name" value="Usp"/>
    <property type="match status" value="2"/>
</dbReference>
<evidence type="ECO:0000313" key="4">
    <source>
        <dbReference type="Proteomes" id="UP001651690"/>
    </source>
</evidence>
<evidence type="ECO:0000259" key="2">
    <source>
        <dbReference type="Pfam" id="PF00582"/>
    </source>
</evidence>
<keyword evidence="4" id="KW-1185">Reference proteome</keyword>
<organism evidence="3 4">
    <name type="scientific">Mycolicibacterium arenosum</name>
    <dbReference type="NCBI Taxonomy" id="2952157"/>
    <lineage>
        <taxon>Bacteria</taxon>
        <taxon>Bacillati</taxon>
        <taxon>Actinomycetota</taxon>
        <taxon>Actinomycetes</taxon>
        <taxon>Mycobacteriales</taxon>
        <taxon>Mycobacteriaceae</taxon>
        <taxon>Mycolicibacterium</taxon>
    </lineage>
</organism>
<dbReference type="PANTHER" id="PTHR46268">
    <property type="entry name" value="STRESS RESPONSE PROTEIN NHAX"/>
    <property type="match status" value="1"/>
</dbReference>
<dbReference type="EMBL" id="JANDBD010000001">
    <property type="protein sequence ID" value="MCP9270973.1"/>
    <property type="molecule type" value="Genomic_DNA"/>
</dbReference>
<dbReference type="Gene3D" id="3.40.50.620">
    <property type="entry name" value="HUPs"/>
    <property type="match status" value="2"/>
</dbReference>
<dbReference type="InterPro" id="IPR014729">
    <property type="entry name" value="Rossmann-like_a/b/a_fold"/>
</dbReference>
<dbReference type="PRINTS" id="PR01438">
    <property type="entry name" value="UNVRSLSTRESS"/>
</dbReference>
<dbReference type="SUPFAM" id="SSF52402">
    <property type="entry name" value="Adenine nucleotide alpha hydrolases-like"/>
    <property type="match status" value="2"/>
</dbReference>
<evidence type="ECO:0000256" key="1">
    <source>
        <dbReference type="ARBA" id="ARBA00008791"/>
    </source>
</evidence>
<dbReference type="InterPro" id="IPR006016">
    <property type="entry name" value="UspA"/>
</dbReference>
<evidence type="ECO:0000313" key="3">
    <source>
        <dbReference type="EMBL" id="MCP9270973.1"/>
    </source>
</evidence>
<comment type="similarity">
    <text evidence="1">Belongs to the universal stress protein A family.</text>
</comment>
<accession>A0ABT1LVP8</accession>
<gene>
    <name evidence="3" type="ORF">NM203_02095</name>
</gene>
<proteinExistence type="inferred from homology"/>